<dbReference type="InterPro" id="IPR011009">
    <property type="entry name" value="Kinase-like_dom_sf"/>
</dbReference>
<evidence type="ECO:0000256" key="1">
    <source>
        <dbReference type="ARBA" id="ARBA00006485"/>
    </source>
</evidence>
<reference evidence="14 15" key="1">
    <citation type="submission" date="2015-07" db="EMBL/GenBank/DDBJ databases">
        <title>The genome of Dufourea novaeangliae.</title>
        <authorList>
            <person name="Pan H."/>
            <person name="Kapheim K."/>
        </authorList>
    </citation>
    <scope>NUCLEOTIDE SEQUENCE [LARGE SCALE GENOMIC DNA]</scope>
    <source>
        <strain evidence="14">0120121106</strain>
        <tissue evidence="14">Whole body</tissue>
    </source>
</reference>
<evidence type="ECO:0000256" key="11">
    <source>
        <dbReference type="SAM" id="Coils"/>
    </source>
</evidence>
<keyword evidence="7 10" id="KW-0067">ATP-binding</keyword>
<feature type="coiled-coil region" evidence="11">
    <location>
        <begin position="607"/>
        <end position="641"/>
    </location>
</feature>
<dbReference type="AlphaFoldDB" id="A0A154PJ02"/>
<evidence type="ECO:0000259" key="13">
    <source>
        <dbReference type="PROSITE" id="PS50011"/>
    </source>
</evidence>
<evidence type="ECO:0000256" key="8">
    <source>
        <dbReference type="ARBA" id="ARBA00047811"/>
    </source>
</evidence>
<evidence type="ECO:0000256" key="2">
    <source>
        <dbReference type="ARBA" id="ARBA00012425"/>
    </source>
</evidence>
<evidence type="ECO:0000256" key="5">
    <source>
        <dbReference type="ARBA" id="ARBA00022741"/>
    </source>
</evidence>
<dbReference type="SUPFAM" id="SSF56112">
    <property type="entry name" value="Protein kinase-like (PK-like)"/>
    <property type="match status" value="1"/>
</dbReference>
<keyword evidence="5 10" id="KW-0547">Nucleotide-binding</keyword>
<protein>
    <recommendedName>
        <fullName evidence="2">cyclin-dependent kinase</fullName>
        <ecNumber evidence="2">2.7.11.22</ecNumber>
    </recommendedName>
</protein>
<keyword evidence="6 14" id="KW-0418">Kinase</keyword>
<keyword evidence="4" id="KW-0808">Transferase</keyword>
<keyword evidence="3" id="KW-0723">Serine/threonine-protein kinase</keyword>
<feature type="domain" description="Protein kinase" evidence="13">
    <location>
        <begin position="4"/>
        <end position="295"/>
    </location>
</feature>
<dbReference type="EMBL" id="KQ434931">
    <property type="protein sequence ID" value="KZC11783.1"/>
    <property type="molecule type" value="Genomic_DNA"/>
</dbReference>
<dbReference type="PANTHER" id="PTHR24056">
    <property type="entry name" value="CELL DIVISION PROTEIN KINASE"/>
    <property type="match status" value="1"/>
</dbReference>
<dbReference type="Pfam" id="PF00069">
    <property type="entry name" value="Pkinase"/>
    <property type="match status" value="1"/>
</dbReference>
<dbReference type="FunFam" id="1.10.510.10:FF:000624">
    <property type="entry name" value="Mitogen-activated protein kinase"/>
    <property type="match status" value="1"/>
</dbReference>
<keyword evidence="15" id="KW-1185">Reference proteome</keyword>
<organism evidence="14 15">
    <name type="scientific">Dufourea novaeangliae</name>
    <name type="common">Sweat bee</name>
    <dbReference type="NCBI Taxonomy" id="178035"/>
    <lineage>
        <taxon>Eukaryota</taxon>
        <taxon>Metazoa</taxon>
        <taxon>Ecdysozoa</taxon>
        <taxon>Arthropoda</taxon>
        <taxon>Hexapoda</taxon>
        <taxon>Insecta</taxon>
        <taxon>Pterygota</taxon>
        <taxon>Neoptera</taxon>
        <taxon>Endopterygota</taxon>
        <taxon>Hymenoptera</taxon>
        <taxon>Apocrita</taxon>
        <taxon>Aculeata</taxon>
        <taxon>Apoidea</taxon>
        <taxon>Anthophila</taxon>
        <taxon>Halictidae</taxon>
        <taxon>Rophitinae</taxon>
        <taxon>Dufourea</taxon>
    </lineage>
</organism>
<dbReference type="InterPro" id="IPR000719">
    <property type="entry name" value="Prot_kinase_dom"/>
</dbReference>
<dbReference type="InterPro" id="IPR008271">
    <property type="entry name" value="Ser/Thr_kinase_AS"/>
</dbReference>
<dbReference type="SUPFAM" id="SSF57845">
    <property type="entry name" value="B-box zinc-binding domain"/>
    <property type="match status" value="1"/>
</dbReference>
<evidence type="ECO:0000256" key="10">
    <source>
        <dbReference type="PROSITE-ProRule" id="PRU10141"/>
    </source>
</evidence>
<dbReference type="Gene3D" id="3.30.200.20">
    <property type="entry name" value="Phosphorylase Kinase, domain 1"/>
    <property type="match status" value="1"/>
</dbReference>
<dbReference type="EC" id="2.7.11.22" evidence="2"/>
<evidence type="ECO:0000256" key="7">
    <source>
        <dbReference type="ARBA" id="ARBA00022840"/>
    </source>
</evidence>
<gene>
    <name evidence="14" type="ORF">WN55_03619</name>
</gene>
<comment type="catalytic activity">
    <reaction evidence="9">
        <text>L-seryl-[protein] + ATP = O-phospho-L-seryl-[protein] + ADP + H(+)</text>
        <dbReference type="Rhea" id="RHEA:17989"/>
        <dbReference type="Rhea" id="RHEA-COMP:9863"/>
        <dbReference type="Rhea" id="RHEA-COMP:11604"/>
        <dbReference type="ChEBI" id="CHEBI:15378"/>
        <dbReference type="ChEBI" id="CHEBI:29999"/>
        <dbReference type="ChEBI" id="CHEBI:30616"/>
        <dbReference type="ChEBI" id="CHEBI:83421"/>
        <dbReference type="ChEBI" id="CHEBI:456216"/>
        <dbReference type="EC" id="2.7.11.22"/>
    </reaction>
</comment>
<feature type="binding site" evidence="10">
    <location>
        <position position="33"/>
    </location>
    <ligand>
        <name>ATP</name>
        <dbReference type="ChEBI" id="CHEBI:30616"/>
    </ligand>
</feature>
<dbReference type="GO" id="GO:0005634">
    <property type="term" value="C:nucleus"/>
    <property type="evidence" value="ECO:0007669"/>
    <property type="project" value="TreeGrafter"/>
</dbReference>
<dbReference type="Proteomes" id="UP000076502">
    <property type="component" value="Unassembled WGS sequence"/>
</dbReference>
<dbReference type="PANTHER" id="PTHR24056:SF400">
    <property type="entry name" value="KINASE, PUTATIVE-RELATED"/>
    <property type="match status" value="1"/>
</dbReference>
<dbReference type="FunFam" id="3.30.200.20:FF:000049">
    <property type="entry name" value="cyclin-dependent kinase-like 1 isoform X1"/>
    <property type="match status" value="1"/>
</dbReference>
<dbReference type="PROSITE" id="PS00108">
    <property type="entry name" value="PROTEIN_KINASE_ST"/>
    <property type="match status" value="1"/>
</dbReference>
<evidence type="ECO:0000313" key="14">
    <source>
        <dbReference type="EMBL" id="KZC11783.1"/>
    </source>
</evidence>
<evidence type="ECO:0000256" key="12">
    <source>
        <dbReference type="SAM" id="MobiDB-lite"/>
    </source>
</evidence>
<dbReference type="PROSITE" id="PS00107">
    <property type="entry name" value="PROTEIN_KINASE_ATP"/>
    <property type="match status" value="1"/>
</dbReference>
<dbReference type="GO" id="GO:0004693">
    <property type="term" value="F:cyclin-dependent protein serine/threonine kinase activity"/>
    <property type="evidence" value="ECO:0007669"/>
    <property type="project" value="UniProtKB-EC"/>
</dbReference>
<dbReference type="GO" id="GO:0005524">
    <property type="term" value="F:ATP binding"/>
    <property type="evidence" value="ECO:0007669"/>
    <property type="project" value="UniProtKB-UniRule"/>
</dbReference>
<dbReference type="InterPro" id="IPR017441">
    <property type="entry name" value="Protein_kinase_ATP_BS"/>
</dbReference>
<evidence type="ECO:0000313" key="15">
    <source>
        <dbReference type="Proteomes" id="UP000076502"/>
    </source>
</evidence>
<dbReference type="Gene3D" id="1.10.510.10">
    <property type="entry name" value="Transferase(Phosphotransferase) domain 1"/>
    <property type="match status" value="1"/>
</dbReference>
<accession>A0A154PJ02</accession>
<evidence type="ECO:0000256" key="9">
    <source>
        <dbReference type="ARBA" id="ARBA00048367"/>
    </source>
</evidence>
<dbReference type="PROSITE" id="PS50011">
    <property type="entry name" value="PROTEIN_KINASE_DOM"/>
    <property type="match status" value="1"/>
</dbReference>
<comment type="similarity">
    <text evidence="1">Belongs to the protein kinase superfamily. CMGC Ser/Thr protein kinase family. CDC2/CDKX subfamily.</text>
</comment>
<evidence type="ECO:0000256" key="6">
    <source>
        <dbReference type="ARBA" id="ARBA00022777"/>
    </source>
</evidence>
<keyword evidence="11" id="KW-0175">Coiled coil</keyword>
<dbReference type="SMART" id="SM00220">
    <property type="entry name" value="S_TKc"/>
    <property type="match status" value="1"/>
</dbReference>
<evidence type="ECO:0000256" key="3">
    <source>
        <dbReference type="ARBA" id="ARBA00022527"/>
    </source>
</evidence>
<evidence type="ECO:0000256" key="4">
    <source>
        <dbReference type="ARBA" id="ARBA00022679"/>
    </source>
</evidence>
<dbReference type="OrthoDB" id="548217at2759"/>
<name>A0A154PJ02_DUFNO</name>
<feature type="region of interest" description="Disordered" evidence="12">
    <location>
        <begin position="572"/>
        <end position="594"/>
    </location>
</feature>
<sequence length="695" mass="79646">MDKYEMMEVVGEGSYGVVMKCRHRETGQLVAIKRFLETDEDLQVRKMAFREIRMLKKLRHENLVNMIEVFRQKRRFYLVFEYVDHTLLDELERHGGGLGWEASRRHIYQVLRGLNFCHINNIMHRDIKPENVLVSPSGVIKLCDFGFARLVNGPNESCTDYVATRWYRSPELLVGDPRYGKAVDIWATGCLYAEMITGNPLFPGDSDVDQLYRITKSLGGLCRRHQALMGRNAPGSMLRLTSADELVGPPQSAITSIRKMFPAWDSTASDFLAQMLRMDPEVRPKCSTLLHHSLFMQNGFVEKFLAELQACVAKESAMNPLLAKKAEERRLSILSAESPPRVCRKSTGRWHMTFLKDTVIHDKLEPETVEQEEVQRPSPVSVGRPREVACPGCGFSYCGRCLKYKCDISDKGVKKVCGRCYNKYNSSRKKTHSANGITMSEEHNEPMAPVDITKKLDSLENPAKPPIVMYKHTNHWDKFKKGLEPVDQEIVDRLRKLKGEEKAIALSVDEIKRRLALLKDEDPEAGNSKTDIHRVDIRTDQEKTDDLIREYLEQLKLSSATDANNKIESRLRSLQGSSNAHKKHSSETIDDDEEHATKKLIAKALAEAELEKNYEEDIDELERMEVDVAKHNDDEEEDEEEKPTCVMCDQTKNLEKCLGCYGDLYCPACFEDNHDDSEMQKHKRMPAIRRPNPDY</sequence>
<proteinExistence type="inferred from homology"/>
<dbReference type="InterPro" id="IPR050108">
    <property type="entry name" value="CDK"/>
</dbReference>
<comment type="catalytic activity">
    <reaction evidence="8">
        <text>L-threonyl-[protein] + ATP = O-phospho-L-threonyl-[protein] + ADP + H(+)</text>
        <dbReference type="Rhea" id="RHEA:46608"/>
        <dbReference type="Rhea" id="RHEA-COMP:11060"/>
        <dbReference type="Rhea" id="RHEA-COMP:11605"/>
        <dbReference type="ChEBI" id="CHEBI:15378"/>
        <dbReference type="ChEBI" id="CHEBI:30013"/>
        <dbReference type="ChEBI" id="CHEBI:30616"/>
        <dbReference type="ChEBI" id="CHEBI:61977"/>
        <dbReference type="ChEBI" id="CHEBI:456216"/>
        <dbReference type="EC" id="2.7.11.22"/>
    </reaction>
</comment>